<comment type="caution">
    <text evidence="3">The sequence shown here is derived from an EMBL/GenBank/DDBJ whole genome shotgun (WGS) entry which is preliminary data.</text>
</comment>
<feature type="compositionally biased region" description="Acidic residues" evidence="1">
    <location>
        <begin position="999"/>
        <end position="1025"/>
    </location>
</feature>
<feature type="region of interest" description="Disordered" evidence="1">
    <location>
        <begin position="76"/>
        <end position="274"/>
    </location>
</feature>
<feature type="compositionally biased region" description="Low complexity" evidence="1">
    <location>
        <begin position="1084"/>
        <end position="1095"/>
    </location>
</feature>
<feature type="compositionally biased region" description="Polar residues" evidence="1">
    <location>
        <begin position="735"/>
        <end position="756"/>
    </location>
</feature>
<keyword evidence="4" id="KW-1185">Reference proteome</keyword>
<feature type="compositionally biased region" description="Basic and acidic residues" evidence="1">
    <location>
        <begin position="134"/>
        <end position="151"/>
    </location>
</feature>
<dbReference type="InterPro" id="IPR000489">
    <property type="entry name" value="Pterin-binding_dom"/>
</dbReference>
<feature type="compositionally biased region" description="Basic and acidic residues" evidence="1">
    <location>
        <begin position="397"/>
        <end position="436"/>
    </location>
</feature>
<feature type="region of interest" description="Disordered" evidence="1">
    <location>
        <begin position="381"/>
        <end position="785"/>
    </location>
</feature>
<feature type="region of interest" description="Disordered" evidence="1">
    <location>
        <begin position="1320"/>
        <end position="1354"/>
    </location>
</feature>
<gene>
    <name evidence="3" type="ORF">F5Z01DRAFT_634515</name>
</gene>
<feature type="region of interest" description="Disordered" evidence="1">
    <location>
        <begin position="1"/>
        <end position="64"/>
    </location>
</feature>
<feature type="region of interest" description="Disordered" evidence="1">
    <location>
        <begin position="1037"/>
        <end position="1133"/>
    </location>
</feature>
<feature type="compositionally biased region" description="Polar residues" evidence="1">
    <location>
        <begin position="559"/>
        <end position="568"/>
    </location>
</feature>
<feature type="compositionally biased region" description="Basic and acidic residues" evidence="1">
    <location>
        <begin position="76"/>
        <end position="124"/>
    </location>
</feature>
<dbReference type="OrthoDB" id="5369448at2759"/>
<dbReference type="GeneID" id="70292970"/>
<feature type="compositionally biased region" description="Basic and acidic residues" evidence="1">
    <location>
        <begin position="659"/>
        <end position="675"/>
    </location>
</feature>
<evidence type="ECO:0000313" key="3">
    <source>
        <dbReference type="EMBL" id="KAG9256186.1"/>
    </source>
</evidence>
<feature type="region of interest" description="Disordered" evidence="1">
    <location>
        <begin position="997"/>
        <end position="1025"/>
    </location>
</feature>
<evidence type="ECO:0000259" key="2">
    <source>
        <dbReference type="PROSITE" id="PS50972"/>
    </source>
</evidence>
<accession>A0A9P8CSW3</accession>
<feature type="compositionally biased region" description="Basic and acidic residues" evidence="1">
    <location>
        <begin position="621"/>
        <end position="630"/>
    </location>
</feature>
<feature type="compositionally biased region" description="Polar residues" evidence="1">
    <location>
        <begin position="634"/>
        <end position="646"/>
    </location>
</feature>
<feature type="domain" description="Pterin-binding" evidence="2">
    <location>
        <begin position="1265"/>
        <end position="1354"/>
    </location>
</feature>
<dbReference type="EMBL" id="MU251248">
    <property type="protein sequence ID" value="KAG9256186.1"/>
    <property type="molecule type" value="Genomic_DNA"/>
</dbReference>
<sequence length="1354" mass="149117">MARRNKRGRAAAAAANDFTIHEDQPTPIDDSDTRDFANGATESNLTKASTLVNEDASVENDEKSVEARLDSMLEELGDKKNISAPSSRRESLDSRRDSFDSLKKSRDSLHETDYTEDNVSRRESGASYDATDDSYSRRDSIGTYSSRRESGYSESQDQSALDDSVLGDHSTTSDHSSSSLHRRASGRTEALIHAAARNIVDQIHRSDDDESDYTESYISNSRTSSQNYARVPYVPGARDMGVRPSDALCYVSNGPSRRSPPPPSDDEEDAMTASPRVSVAHSLVREDLTDNAESVVDDADGPSPELVSEIEVHEQAEDDFEDSWAALVEGPEEKAARRSAQEAKEAEAHIVESVPSPVVDVVEVPADEAAMETLDISAAANDDVPSCVEDEVVDTAIPKETEDTDAPKEAEEADVPKEVELEADASVHEPIEEHIPEPASNSDESPVETDVSVNEPAHEEAELSEPSAEVAQHEEPLPEAVEEPVAELTAEPTSEETTESVQVASNEEESEAVVEIAPEVVEEDTEKAAESIAASAEDSNAMPAEEPTASAIEDDGDNLTASVDTSSDADIPIPDEQPEQAAVTENAVSTDFVVDQAPEAPLTADAEGERELDAASQQNPDHFEDHESSIMDRSASQCGDSVIQSIENDDEHVPEENADSSHNEHEDDVFSDHSPRSSVGSTSGEDHRQHREISENVTHRTRTHRMSDFSHYETDDQDEIFIPTVRGTPRPPFRSPSSVKAIQMSSPAQSVIGSSRSNRRTPIPSGSRLGSPSAQYSPKRTPPRFRRATPPLVLLHVTLLPLRWGWGDVLEQASSEQLSEGSKRLKQAWRQLQDRMGDTTCERGILLPHPQNDFEILEERLLEALELPLRRRARILECGHYLGPANETTILEESSEEEDDEAVFDDSHRQSRSSMEKKHWCNTCRSEIRFDALGAGKVFRVKVYASNGLVKAGAWEACWKEMERVDVEIEPIVESDIQEEMARLDDEQQQALELHQEQLEEEEEEEVEVEAEAEIQAEPEPEDIPEEHVEEELHEYVEEPTEVHHEVPSSPVPEIRVTESPAPPSADEQQRQHDERLREIYGHSPQPVAQPVVVVEPPPPSPEYMQRHDRHQQQHHHHHHQTPSPPPPPVADEYTRYRDRRQSASRDDSLPELILEATKVMLRDSKNVAILMMSVLVLVLALRGGSSAAGFDNFPVMAKREMPAVVMPERPVNQGPATVTVTAAATQNMLDSATMATVTVTQTAAATQASVESRVHEEVKTVSTQEIVKVYETVTETAFETSTVTTTQALALEETAVVDTSDIGVEEGEEVVDVAGASVVPEADLSQAPEPVMDEADPYVDGEQEEEEKPEVEL</sequence>
<dbReference type="Proteomes" id="UP000887229">
    <property type="component" value="Unassembled WGS sequence"/>
</dbReference>
<feature type="compositionally biased region" description="Acidic residues" evidence="1">
    <location>
        <begin position="1332"/>
        <end position="1354"/>
    </location>
</feature>
<feature type="compositionally biased region" description="Basic and acidic residues" evidence="1">
    <location>
        <begin position="684"/>
        <end position="698"/>
    </location>
</feature>
<reference evidence="3" key="1">
    <citation type="journal article" date="2021" name="IMA Fungus">
        <title>Genomic characterization of three marine fungi, including Emericellopsis atlantica sp. nov. with signatures of a generalist lifestyle and marine biomass degradation.</title>
        <authorList>
            <person name="Hagestad O.C."/>
            <person name="Hou L."/>
            <person name="Andersen J.H."/>
            <person name="Hansen E.H."/>
            <person name="Altermark B."/>
            <person name="Li C."/>
            <person name="Kuhnert E."/>
            <person name="Cox R.J."/>
            <person name="Crous P.W."/>
            <person name="Spatafora J.W."/>
            <person name="Lail K."/>
            <person name="Amirebrahimi M."/>
            <person name="Lipzen A."/>
            <person name="Pangilinan J."/>
            <person name="Andreopoulos W."/>
            <person name="Hayes R.D."/>
            <person name="Ng V."/>
            <person name="Grigoriev I.V."/>
            <person name="Jackson S.A."/>
            <person name="Sutton T.D.S."/>
            <person name="Dobson A.D.W."/>
            <person name="Rama T."/>
        </authorList>
    </citation>
    <scope>NUCLEOTIDE SEQUENCE</scope>
    <source>
        <strain evidence="3">TS7</strain>
    </source>
</reference>
<feature type="compositionally biased region" description="Basic residues" evidence="1">
    <location>
        <begin position="1108"/>
        <end position="1121"/>
    </location>
</feature>
<feature type="compositionally biased region" description="Basic and acidic residues" evidence="1">
    <location>
        <begin position="1068"/>
        <end position="1081"/>
    </location>
</feature>
<feature type="compositionally biased region" description="Basic and acidic residues" evidence="1">
    <location>
        <begin position="705"/>
        <end position="714"/>
    </location>
</feature>
<organism evidence="3 4">
    <name type="scientific">Emericellopsis atlantica</name>
    <dbReference type="NCBI Taxonomy" id="2614577"/>
    <lineage>
        <taxon>Eukaryota</taxon>
        <taxon>Fungi</taxon>
        <taxon>Dikarya</taxon>
        <taxon>Ascomycota</taxon>
        <taxon>Pezizomycotina</taxon>
        <taxon>Sordariomycetes</taxon>
        <taxon>Hypocreomycetidae</taxon>
        <taxon>Hypocreales</taxon>
        <taxon>Bionectriaceae</taxon>
        <taxon>Emericellopsis</taxon>
    </lineage>
</organism>
<evidence type="ECO:0000313" key="4">
    <source>
        <dbReference type="Proteomes" id="UP000887229"/>
    </source>
</evidence>
<dbReference type="PROSITE" id="PS50972">
    <property type="entry name" value="PTERIN_BINDING"/>
    <property type="match status" value="1"/>
</dbReference>
<dbReference type="GO" id="GO:0042558">
    <property type="term" value="P:pteridine-containing compound metabolic process"/>
    <property type="evidence" value="ECO:0007669"/>
    <property type="project" value="InterPro"/>
</dbReference>
<evidence type="ECO:0000256" key="1">
    <source>
        <dbReference type="SAM" id="MobiDB-lite"/>
    </source>
</evidence>
<name>A0A9P8CSW3_9HYPO</name>
<feature type="compositionally biased region" description="Acidic residues" evidence="1">
    <location>
        <begin position="647"/>
        <end position="658"/>
    </location>
</feature>
<proteinExistence type="predicted"/>
<protein>
    <recommendedName>
        <fullName evidence="2">Pterin-binding domain-containing protein</fullName>
    </recommendedName>
</protein>
<dbReference type="RefSeq" id="XP_046120110.1">
    <property type="nucleotide sequence ID" value="XM_046262067.1"/>
</dbReference>
<feature type="compositionally biased region" description="Low complexity" evidence="1">
    <location>
        <begin position="530"/>
        <end position="541"/>
    </location>
</feature>
<feature type="compositionally biased region" description="Polar residues" evidence="1">
    <location>
        <begin position="40"/>
        <end position="52"/>
    </location>
</feature>
<feature type="compositionally biased region" description="Basic and acidic residues" evidence="1">
    <location>
        <begin position="1037"/>
        <end position="1047"/>
    </location>
</feature>
<feature type="compositionally biased region" description="Low complexity" evidence="1">
    <location>
        <begin position="168"/>
        <end position="179"/>
    </location>
</feature>